<dbReference type="Gene3D" id="3.40.50.12780">
    <property type="entry name" value="N-terminal domain of ligase-like"/>
    <property type="match status" value="1"/>
</dbReference>
<keyword evidence="7" id="KW-1185">Reference proteome</keyword>
<evidence type="ECO:0000256" key="3">
    <source>
        <dbReference type="ARBA" id="ARBA00023098"/>
    </source>
</evidence>
<keyword evidence="1" id="KW-0436">Ligase</keyword>
<dbReference type="Pfam" id="PF00501">
    <property type="entry name" value="AMP-binding"/>
    <property type="match status" value="1"/>
</dbReference>
<evidence type="ECO:0000256" key="2">
    <source>
        <dbReference type="ARBA" id="ARBA00022832"/>
    </source>
</evidence>
<dbReference type="GO" id="GO:0004467">
    <property type="term" value="F:long-chain fatty acid-CoA ligase activity"/>
    <property type="evidence" value="ECO:0007669"/>
    <property type="project" value="TreeGrafter"/>
</dbReference>
<evidence type="ECO:0000313" key="7">
    <source>
        <dbReference type="Proteomes" id="UP000248646"/>
    </source>
</evidence>
<keyword evidence="3" id="KW-0443">Lipid metabolism</keyword>
<feature type="domain" description="AMP-dependent synthetase/ligase" evidence="5">
    <location>
        <begin position="12"/>
        <end position="418"/>
    </location>
</feature>
<gene>
    <name evidence="6" type="ORF">C7437_102108</name>
</gene>
<dbReference type="RefSeq" id="WP_111439108.1">
    <property type="nucleotide sequence ID" value="NZ_QKZI01000002.1"/>
</dbReference>
<evidence type="ECO:0000313" key="6">
    <source>
        <dbReference type="EMBL" id="PZX05650.1"/>
    </source>
</evidence>
<dbReference type="EMBL" id="QKZI01000002">
    <property type="protein sequence ID" value="PZX05650.1"/>
    <property type="molecule type" value="Genomic_DNA"/>
</dbReference>
<evidence type="ECO:0000256" key="1">
    <source>
        <dbReference type="ARBA" id="ARBA00022598"/>
    </source>
</evidence>
<reference evidence="6 7" key="1">
    <citation type="submission" date="2018-06" db="EMBL/GenBank/DDBJ databases">
        <title>Genomic Encyclopedia of Type Strains, Phase IV (KMG-IV): sequencing the most valuable type-strain genomes for metagenomic binning, comparative biology and taxonomic classification.</title>
        <authorList>
            <person name="Goeker M."/>
        </authorList>
    </citation>
    <scope>NUCLEOTIDE SEQUENCE [LARGE SCALE GENOMIC DNA]</scope>
    <source>
        <strain evidence="6 7">DSM 5</strain>
    </source>
</reference>
<evidence type="ECO:0000259" key="5">
    <source>
        <dbReference type="Pfam" id="PF00501"/>
    </source>
</evidence>
<dbReference type="Pfam" id="PF23562">
    <property type="entry name" value="AMP-binding_C_3"/>
    <property type="match status" value="1"/>
</dbReference>
<dbReference type="AlphaFoldDB" id="A0A2W7N6X0"/>
<dbReference type="InterPro" id="IPR000873">
    <property type="entry name" value="AMP-dep_synth/lig_dom"/>
</dbReference>
<evidence type="ECO:0000256" key="4">
    <source>
        <dbReference type="ARBA" id="ARBA00032875"/>
    </source>
</evidence>
<dbReference type="PANTHER" id="PTHR43272:SF32">
    <property type="entry name" value="AMP-DEPENDENT SYNTHETASE_LIGASE DOMAIN-CONTAINING PROTEIN"/>
    <property type="match status" value="1"/>
</dbReference>
<sequence>MGSEKTLPNLLAERAAKVGHEVALRQKHLGIWNEITWKDYFSKVEQLSVYLSENLEFSPGEKLAIIGENRPQWLYAQMAAQSLGGVSVGIYQESLPEQIVYYLNDCKARIVVVEDQEQVDKLLEIEQQIPLVEYIIFYNKQGMRHYNHPKLLEFDEVLATGASLLKDRSGFLLYNTKHLFGDDHAVIAYSAATTGNPKGVILTHSNLIEAAKNLLQVDKMKEKDDYFSFLPLSWVHEQVVSIVIPLTTGIVINFPEKPHTVIGDLREIGPQTLLAPPRVYQTLMSNFTIRMEGASWFKKRVFQTFKKYGEKVARAKLDTQQISSWDKFMYQIGDILVFSAIRDHFGFSRTKRAYVAGAALQSEAFYFFHSIGVNLKQTYGGTELSGIAFVQSDEDIKVNSSGVPLPNTEVRIGENGTVYVKNKAIFAQYLNEKDQKLMDDGWITLGDCGRIGEDGHLYILDRLEDIITNRNDKHIYPRIVENNLKASPYIQEAVCFGKDKAYVTAILNIDLNSVGRWADKQRIVYTEYSDLARNPQVIKFIEQQVTGLMDQVPPYARVKKFSILHKQFTADDGELTRTLKVRRKFIEDKYQMLINGMYSDTEEVTMAGLEIESVEGVSLQVIHLKTEQEVA</sequence>
<organism evidence="6 7">
    <name type="scientific">Psychrobacillus insolitus</name>
    <dbReference type="NCBI Taxonomy" id="1461"/>
    <lineage>
        <taxon>Bacteria</taxon>
        <taxon>Bacillati</taxon>
        <taxon>Bacillota</taxon>
        <taxon>Bacilli</taxon>
        <taxon>Bacillales</taxon>
        <taxon>Bacillaceae</taxon>
        <taxon>Psychrobacillus</taxon>
    </lineage>
</organism>
<comment type="caution">
    <text evidence="6">The sequence shown here is derived from an EMBL/GenBank/DDBJ whole genome shotgun (WGS) entry which is preliminary data.</text>
</comment>
<dbReference type="InterPro" id="IPR042099">
    <property type="entry name" value="ANL_N_sf"/>
</dbReference>
<dbReference type="Proteomes" id="UP000248646">
    <property type="component" value="Unassembled WGS sequence"/>
</dbReference>
<proteinExistence type="predicted"/>
<protein>
    <recommendedName>
        <fullName evidence="4">Acyl-CoA synthetase</fullName>
    </recommendedName>
</protein>
<name>A0A2W7N6X0_9BACI</name>
<dbReference type="PANTHER" id="PTHR43272">
    <property type="entry name" value="LONG-CHAIN-FATTY-ACID--COA LIGASE"/>
    <property type="match status" value="1"/>
</dbReference>
<dbReference type="OrthoDB" id="9778383at2"/>
<dbReference type="GO" id="GO:0016020">
    <property type="term" value="C:membrane"/>
    <property type="evidence" value="ECO:0007669"/>
    <property type="project" value="TreeGrafter"/>
</dbReference>
<dbReference type="SUPFAM" id="SSF56801">
    <property type="entry name" value="Acetyl-CoA synthetase-like"/>
    <property type="match status" value="1"/>
</dbReference>
<keyword evidence="2" id="KW-0276">Fatty acid metabolism</keyword>
<accession>A0A2W7N6X0</accession>